<dbReference type="Gene3D" id="3.40.50.300">
    <property type="entry name" value="P-loop containing nucleotide triphosphate hydrolases"/>
    <property type="match status" value="1"/>
</dbReference>
<dbReference type="RefSeq" id="WP_015694114.1">
    <property type="nucleotide sequence ID" value="NC_016940.1"/>
</dbReference>
<dbReference type="SUPFAM" id="SSF52540">
    <property type="entry name" value="P-loop containing nucleoside triphosphate hydrolases"/>
    <property type="match status" value="1"/>
</dbReference>
<dbReference type="EMBL" id="CP002831">
    <property type="protein sequence ID" value="AFC26529.1"/>
    <property type="molecule type" value="Genomic_DNA"/>
</dbReference>
<dbReference type="InterPro" id="IPR001806">
    <property type="entry name" value="Small_GTPase"/>
</dbReference>
<dbReference type="CDD" id="cd00882">
    <property type="entry name" value="Ras_like_GTPase"/>
    <property type="match status" value="1"/>
</dbReference>
<organism evidence="3 4">
    <name type="scientific">Saprospira grandis (strain Lewin)</name>
    <dbReference type="NCBI Taxonomy" id="984262"/>
    <lineage>
        <taxon>Bacteria</taxon>
        <taxon>Pseudomonadati</taxon>
        <taxon>Bacteroidota</taxon>
        <taxon>Saprospiria</taxon>
        <taxon>Saprospirales</taxon>
        <taxon>Saprospiraceae</taxon>
        <taxon>Saprospira</taxon>
    </lineage>
</organism>
<dbReference type="GO" id="GO:0005525">
    <property type="term" value="F:GTP binding"/>
    <property type="evidence" value="ECO:0007669"/>
    <property type="project" value="UniProtKB-KW"/>
</dbReference>
<dbReference type="KEGG" id="sgn:SGRA_3813"/>
<keyword evidence="1" id="KW-0547">Nucleotide-binding</keyword>
<reference evidence="3 4" key="1">
    <citation type="journal article" date="2012" name="Stand. Genomic Sci.">
        <title>Complete genome sequencing and analysis of Saprospira grandis str. Lewin, a predatory marine bacterium.</title>
        <authorList>
            <person name="Saw J.H."/>
            <person name="Yuryev A."/>
            <person name="Kanbe M."/>
            <person name="Hou S."/>
            <person name="Young A.G."/>
            <person name="Aizawa S."/>
            <person name="Alam M."/>
        </authorList>
    </citation>
    <scope>NUCLEOTIDE SEQUENCE [LARGE SCALE GENOMIC DNA]</scope>
    <source>
        <strain evidence="3 4">Lewin</strain>
    </source>
</reference>
<dbReference type="HOGENOM" id="CLU_1730111_0_0_10"/>
<gene>
    <name evidence="3" type="ordered locus">SGRA_3813</name>
</gene>
<dbReference type="InterPro" id="IPR005225">
    <property type="entry name" value="Small_GTP-bd"/>
</dbReference>
<keyword evidence="4" id="KW-1185">Reference proteome</keyword>
<dbReference type="InterPro" id="IPR027417">
    <property type="entry name" value="P-loop_NTPase"/>
</dbReference>
<dbReference type="GO" id="GO:0003924">
    <property type="term" value="F:GTPase activity"/>
    <property type="evidence" value="ECO:0007669"/>
    <property type="project" value="InterPro"/>
</dbReference>
<dbReference type="Proteomes" id="UP000007519">
    <property type="component" value="Chromosome"/>
</dbReference>
<proteinExistence type="predicted"/>
<dbReference type="eggNOG" id="COG1100">
    <property type="taxonomic scope" value="Bacteria"/>
</dbReference>
<keyword evidence="2" id="KW-0342">GTP-binding</keyword>
<evidence type="ECO:0000313" key="4">
    <source>
        <dbReference type="Proteomes" id="UP000007519"/>
    </source>
</evidence>
<dbReference type="PRINTS" id="PR00449">
    <property type="entry name" value="RASTRNSFRMNG"/>
</dbReference>
<dbReference type="Pfam" id="PF00071">
    <property type="entry name" value="Ras"/>
    <property type="match status" value="1"/>
</dbReference>
<evidence type="ECO:0000256" key="2">
    <source>
        <dbReference type="ARBA" id="ARBA00023134"/>
    </source>
</evidence>
<dbReference type="PANTHER" id="PTHR24073">
    <property type="entry name" value="DRAB5-RELATED"/>
    <property type="match status" value="1"/>
</dbReference>
<dbReference type="SMART" id="SM00175">
    <property type="entry name" value="RAB"/>
    <property type="match status" value="1"/>
</dbReference>
<sequence length="151" mass="17110">MKNSKIIFTGSFAAGKSSILAQLVGDTFQSSYHTTIGPRFLEHKRGKAHYFFVDLGGEVGQEKIPPIRFINAKHIVYVVDLSRPQLFEQAKKDLTFLSRKYPDIPLYFLANKQDLLAEDILAKRLAALPQEPVLICSAKTAENIQEIWKLF</sequence>
<dbReference type="PROSITE" id="PS51419">
    <property type="entry name" value="RAB"/>
    <property type="match status" value="1"/>
</dbReference>
<evidence type="ECO:0008006" key="5">
    <source>
        <dbReference type="Google" id="ProtNLM"/>
    </source>
</evidence>
<name>H6L5W9_SAPGL</name>
<evidence type="ECO:0000256" key="1">
    <source>
        <dbReference type="ARBA" id="ARBA00022741"/>
    </source>
</evidence>
<accession>H6L5W9</accession>
<protein>
    <recommendedName>
        <fullName evidence="5">Small GTP-binding protein</fullName>
    </recommendedName>
</protein>
<dbReference type="OrthoDB" id="7957980at2"/>
<dbReference type="AlphaFoldDB" id="H6L5W9"/>
<dbReference type="NCBIfam" id="TIGR00231">
    <property type="entry name" value="small_GTP"/>
    <property type="match status" value="1"/>
</dbReference>
<dbReference type="STRING" id="984262.SGRA_3813"/>
<evidence type="ECO:0000313" key="3">
    <source>
        <dbReference type="EMBL" id="AFC26529.1"/>
    </source>
</evidence>